<name>A0ACC0UBH9_9AGAM</name>
<gene>
    <name evidence="1" type="ORF">F5148DRAFT_822289</name>
</gene>
<sequence length="453" mass="51281">MFQTPVDMVVENEQGDCNFWMKGTPSPTSLNPHPTGISIPLTEEQRLQSSNRDMWPLYISQAEKHDQQLAGRWRRQTNTTLTFAALSSIVDSIFLVTVIGGLRQRSTELLLTQISLQLAQPADATLFPFPDVLPTRPADLDIAASVLWTLSLALSLTCALSVILVQQWIQQYLSYSQCHPTPSTRARIRAYLFDGLSRYRLDQVIDGIPLLLHLSILLFGAGLITYFFSFHNIVAYTALAAYSVVGTLYILLLISPLINLSSPFKTPISDFLWRAVQLIWLTALYITQSFTSIISPDSTFSRLRLPKIISACRERYSGGVVRVIERDLERTLSNRDAHSLRWAISSVEAHGDFESFIAAIPRFLDTERHYYPQFTIGQLLEDPDVRLGWNIGRLLQTCASSSCALEWHIRKGRAIACMRATWYITEKFAWHERSVLGHSLRRGNSECTLDPQE</sequence>
<comment type="caution">
    <text evidence="1">The sequence shown here is derived from an EMBL/GenBank/DDBJ whole genome shotgun (WGS) entry which is preliminary data.</text>
</comment>
<keyword evidence="2" id="KW-1185">Reference proteome</keyword>
<dbReference type="Proteomes" id="UP001207468">
    <property type="component" value="Unassembled WGS sequence"/>
</dbReference>
<evidence type="ECO:0000313" key="2">
    <source>
        <dbReference type="Proteomes" id="UP001207468"/>
    </source>
</evidence>
<protein>
    <submittedName>
        <fullName evidence="1">Uncharacterized protein</fullName>
    </submittedName>
</protein>
<proteinExistence type="predicted"/>
<dbReference type="EMBL" id="JAGFNK010000075">
    <property type="protein sequence ID" value="KAI9508973.1"/>
    <property type="molecule type" value="Genomic_DNA"/>
</dbReference>
<accession>A0ACC0UBH9</accession>
<evidence type="ECO:0000313" key="1">
    <source>
        <dbReference type="EMBL" id="KAI9508973.1"/>
    </source>
</evidence>
<reference evidence="1" key="1">
    <citation type="submission" date="2021-03" db="EMBL/GenBank/DDBJ databases">
        <title>Evolutionary priming and transition to the ectomycorrhizal habit in an iconic lineage of mushroom-forming fungi: is preadaptation a requirement?</title>
        <authorList>
            <consortium name="DOE Joint Genome Institute"/>
            <person name="Looney B.P."/>
            <person name="Miyauchi S."/>
            <person name="Morin E."/>
            <person name="Drula E."/>
            <person name="Courty P.E."/>
            <person name="Chicoki N."/>
            <person name="Fauchery L."/>
            <person name="Kohler A."/>
            <person name="Kuo A."/>
            <person name="LaButti K."/>
            <person name="Pangilinan J."/>
            <person name="Lipzen A."/>
            <person name="Riley R."/>
            <person name="Andreopoulos W."/>
            <person name="He G."/>
            <person name="Johnson J."/>
            <person name="Barry K.W."/>
            <person name="Grigoriev I.V."/>
            <person name="Nagy L."/>
            <person name="Hibbett D."/>
            <person name="Henrissat B."/>
            <person name="Matheny P.B."/>
            <person name="Labbe J."/>
            <person name="Martin A.F."/>
        </authorList>
    </citation>
    <scope>NUCLEOTIDE SEQUENCE</scope>
    <source>
        <strain evidence="1">BPL698</strain>
    </source>
</reference>
<organism evidence="1 2">
    <name type="scientific">Russula earlei</name>
    <dbReference type="NCBI Taxonomy" id="71964"/>
    <lineage>
        <taxon>Eukaryota</taxon>
        <taxon>Fungi</taxon>
        <taxon>Dikarya</taxon>
        <taxon>Basidiomycota</taxon>
        <taxon>Agaricomycotina</taxon>
        <taxon>Agaricomycetes</taxon>
        <taxon>Russulales</taxon>
        <taxon>Russulaceae</taxon>
        <taxon>Russula</taxon>
    </lineage>
</organism>